<accession>A0A418MV46</accession>
<keyword evidence="3" id="KW-1185">Reference proteome</keyword>
<dbReference type="Proteomes" id="UP000283832">
    <property type="component" value="Unassembled WGS sequence"/>
</dbReference>
<gene>
    <name evidence="2" type="ORF">D2L64_13145</name>
</gene>
<sequence>MVAGLLAVVVVVATGTACTGGAGRDRPRVAVGGQELSDQEYRYGQAPRPYRAVTYQPDVVLIEDGAEAVRSVTVDGLTWTLDTAARGVSDLAPGSVMFASSRGVGRVVDVRHAAGDTVVTIAPVELTEVIRDGEFASEQPVALDDPIAYSAEGALWTDESAVTEAAETSTKTASVRPATFTVAAVHQAADPAERERVSMPHPSGVPKGVSANGFTTTPRCCRDGVGADLTYDDGQIRFRASVLLAMQNPSARFRLAISGGRVDVAELQVFGGAGIKVSIQGDSRVGADRQLDRRFTIPVDFTVPVGHLLGIPFTLSASQEVLVKTAFSARNGNLSAAGSYDIRGALGFGYRDGDWGVSRPEGPIMRSSLVDSIKGISVGANGVVLTYKTTFTLGLGVLGFKAGLHFGFTVSTGVARGSALAQFFPLAPGTRGIDCRGASLSIHLTYSVGYAIPEPVVQVVNFFLRVFRARPIAASGGIPQPPGRMKIFDRPQYEPAGCQS</sequence>
<dbReference type="EMBL" id="QXEC01000010">
    <property type="protein sequence ID" value="RIV38470.1"/>
    <property type="molecule type" value="Genomic_DNA"/>
</dbReference>
<evidence type="ECO:0000256" key="1">
    <source>
        <dbReference type="SAM" id="MobiDB-lite"/>
    </source>
</evidence>
<name>A0A418MV46_9ACTN</name>
<evidence type="ECO:0000313" key="2">
    <source>
        <dbReference type="EMBL" id="RIV38470.1"/>
    </source>
</evidence>
<evidence type="ECO:0000313" key="3">
    <source>
        <dbReference type="Proteomes" id="UP000283832"/>
    </source>
</evidence>
<organism evidence="2 3">
    <name type="scientific">Micromonospora radicis</name>
    <dbReference type="NCBI Taxonomy" id="1894971"/>
    <lineage>
        <taxon>Bacteria</taxon>
        <taxon>Bacillati</taxon>
        <taxon>Actinomycetota</taxon>
        <taxon>Actinomycetes</taxon>
        <taxon>Micromonosporales</taxon>
        <taxon>Micromonosporaceae</taxon>
        <taxon>Micromonospora</taxon>
    </lineage>
</organism>
<reference evidence="2 3" key="1">
    <citation type="submission" date="2018-08" db="EMBL/GenBank/DDBJ databases">
        <title>Jishengella sp. nov., isolated from a root of Azadirachta indica A. Juss. var. siamensis Valenton.</title>
        <authorList>
            <person name="Kuncharoen N."/>
            <person name="Tanasupawat S."/>
            <person name="Kudo T."/>
            <person name="Ohkuma M."/>
        </authorList>
    </citation>
    <scope>NUCLEOTIDE SEQUENCE [LARGE SCALE GENOMIC DNA]</scope>
    <source>
        <strain evidence="2 3">AZ1-13</strain>
    </source>
</reference>
<dbReference type="AlphaFoldDB" id="A0A418MV46"/>
<comment type="caution">
    <text evidence="2">The sequence shown here is derived from an EMBL/GenBank/DDBJ whole genome shotgun (WGS) entry which is preliminary data.</text>
</comment>
<proteinExistence type="predicted"/>
<protein>
    <submittedName>
        <fullName evidence="2">Uncharacterized protein</fullName>
    </submittedName>
</protein>
<feature type="region of interest" description="Disordered" evidence="1">
    <location>
        <begin position="190"/>
        <end position="211"/>
    </location>
</feature>